<dbReference type="AlphaFoldDB" id="A0A1I6IRC5"/>
<feature type="compositionally biased region" description="Basic and acidic residues" evidence="1">
    <location>
        <begin position="89"/>
        <end position="106"/>
    </location>
</feature>
<sequence>MRSHPTNPSQMRTRTARIEWPMNDHGAMTVLVESTNEVRQLVSFEDASVEEALSRLPAGASVPLKMEGVGGRGNAWHVAEIAGIESRIDRSVSRRDDAPNQRHGSDEEQQQTQRRAEV</sequence>
<proteinExistence type="predicted"/>
<dbReference type="EMBL" id="FOYS01000007">
    <property type="protein sequence ID" value="SFR69302.1"/>
    <property type="molecule type" value="Genomic_DNA"/>
</dbReference>
<evidence type="ECO:0000256" key="1">
    <source>
        <dbReference type="SAM" id="MobiDB-lite"/>
    </source>
</evidence>
<evidence type="ECO:0000259" key="2">
    <source>
        <dbReference type="Pfam" id="PF26006"/>
    </source>
</evidence>
<protein>
    <recommendedName>
        <fullName evidence="2">DUF7999 domain-containing protein</fullName>
    </recommendedName>
</protein>
<dbReference type="Proteomes" id="UP000243250">
    <property type="component" value="Unassembled WGS sequence"/>
</dbReference>
<feature type="domain" description="DUF7999" evidence="2">
    <location>
        <begin position="9"/>
        <end position="82"/>
    </location>
</feature>
<name>A0A1I6IRC5_9EURY</name>
<accession>A0A1I6IRC5</accession>
<dbReference type="RefSeq" id="WP_245758407.1">
    <property type="nucleotide sequence ID" value="NZ_FOYS01000007.1"/>
</dbReference>
<evidence type="ECO:0000313" key="3">
    <source>
        <dbReference type="EMBL" id="SFR69302.1"/>
    </source>
</evidence>
<organism evidence="3 4">
    <name type="scientific">Halogeometricum limi</name>
    <dbReference type="NCBI Taxonomy" id="555875"/>
    <lineage>
        <taxon>Archaea</taxon>
        <taxon>Methanobacteriati</taxon>
        <taxon>Methanobacteriota</taxon>
        <taxon>Stenosarchaea group</taxon>
        <taxon>Halobacteria</taxon>
        <taxon>Halobacteriales</taxon>
        <taxon>Haloferacaceae</taxon>
        <taxon>Halogeometricum</taxon>
    </lineage>
</organism>
<feature type="region of interest" description="Disordered" evidence="1">
    <location>
        <begin position="89"/>
        <end position="118"/>
    </location>
</feature>
<dbReference type="InterPro" id="IPR058312">
    <property type="entry name" value="DUF7999"/>
</dbReference>
<dbReference type="Pfam" id="PF26006">
    <property type="entry name" value="DUF7999"/>
    <property type="match status" value="1"/>
</dbReference>
<evidence type="ECO:0000313" key="4">
    <source>
        <dbReference type="Proteomes" id="UP000243250"/>
    </source>
</evidence>
<reference evidence="4" key="1">
    <citation type="submission" date="2016-10" db="EMBL/GenBank/DDBJ databases">
        <authorList>
            <person name="Varghese N."/>
            <person name="Submissions S."/>
        </authorList>
    </citation>
    <scope>NUCLEOTIDE SEQUENCE [LARGE SCALE GENOMIC DNA]</scope>
    <source>
        <strain evidence="4">CGMCC 1.8711</strain>
    </source>
</reference>
<gene>
    <name evidence="3" type="ORF">SAMN04488124_3568</name>
</gene>
<keyword evidence="4" id="KW-1185">Reference proteome</keyword>